<dbReference type="SUPFAM" id="SSF55961">
    <property type="entry name" value="Bet v1-like"/>
    <property type="match status" value="1"/>
</dbReference>
<dbReference type="AlphaFoldDB" id="A0A4P7HR62"/>
<keyword evidence="1" id="KW-0732">Signal</keyword>
<sequence>MRTTTILAGALGAVLALTGAAAAHGPSRLKTEQTVLLDATPAEVWEVIGRFDDMSWHPAVAETAMLPEGSPADVPDESTRVLTLAAEGAPTMTEELMGIDNEKMSYRYMITEVDTAVLPVTNYSSTLSVTDVEGKAEVLWRGGFYRGFPNNDPPAELNDDAAMAGVDGIYTAGLEALAERFGTVE</sequence>
<dbReference type="PANTHER" id="PTHR39332:SF7">
    <property type="entry name" value="SRPBCC FAMILY PROTEIN"/>
    <property type="match status" value="1"/>
</dbReference>
<reference evidence="3" key="1">
    <citation type="submission" date="2019-03" db="EMBL/GenBank/DDBJ databases">
        <authorList>
            <person name="Li J."/>
        </authorList>
    </citation>
    <scope>NUCLEOTIDE SEQUENCE [LARGE SCALE GENOMIC DNA]</scope>
    <source>
        <strain evidence="3">2251</strain>
    </source>
</reference>
<organism evidence="2 3">
    <name type="scientific">Paracoccus liaowanqingii</name>
    <dbReference type="NCBI Taxonomy" id="2560053"/>
    <lineage>
        <taxon>Bacteria</taxon>
        <taxon>Pseudomonadati</taxon>
        <taxon>Pseudomonadota</taxon>
        <taxon>Alphaproteobacteria</taxon>
        <taxon>Rhodobacterales</taxon>
        <taxon>Paracoccaceae</taxon>
        <taxon>Paracoccus</taxon>
    </lineage>
</organism>
<dbReference type="CDD" id="cd07821">
    <property type="entry name" value="PYR_PYL_RCAR_like"/>
    <property type="match status" value="1"/>
</dbReference>
<dbReference type="KEGG" id="plia:E4191_14835"/>
<dbReference type="Pfam" id="PF10604">
    <property type="entry name" value="Polyketide_cyc2"/>
    <property type="match status" value="1"/>
</dbReference>
<dbReference type="RefSeq" id="WP_135314086.1">
    <property type="nucleotide sequence ID" value="NZ_CP038439.1"/>
</dbReference>
<dbReference type="Gene3D" id="3.30.530.20">
    <property type="match status" value="1"/>
</dbReference>
<evidence type="ECO:0000313" key="2">
    <source>
        <dbReference type="EMBL" id="QBX35821.1"/>
    </source>
</evidence>
<accession>A0A4P7HR62</accession>
<proteinExistence type="predicted"/>
<feature type="signal peptide" evidence="1">
    <location>
        <begin position="1"/>
        <end position="22"/>
    </location>
</feature>
<dbReference type="InterPro" id="IPR019587">
    <property type="entry name" value="Polyketide_cyclase/dehydratase"/>
</dbReference>
<dbReference type="Proteomes" id="UP000296374">
    <property type="component" value="Chromosome"/>
</dbReference>
<dbReference type="PANTHER" id="PTHR39332">
    <property type="entry name" value="BLL4707 PROTEIN"/>
    <property type="match status" value="1"/>
</dbReference>
<evidence type="ECO:0000256" key="1">
    <source>
        <dbReference type="SAM" id="SignalP"/>
    </source>
</evidence>
<dbReference type="EMBL" id="CP038439">
    <property type="protein sequence ID" value="QBX35821.1"/>
    <property type="molecule type" value="Genomic_DNA"/>
</dbReference>
<protein>
    <submittedName>
        <fullName evidence="2">SRPBCC family protein</fullName>
    </submittedName>
</protein>
<name>A0A4P7HR62_9RHOB</name>
<dbReference type="InterPro" id="IPR023393">
    <property type="entry name" value="START-like_dom_sf"/>
</dbReference>
<feature type="chain" id="PRO_5020436301" evidence="1">
    <location>
        <begin position="23"/>
        <end position="185"/>
    </location>
</feature>
<gene>
    <name evidence="2" type="ORF">E4191_14835</name>
</gene>
<evidence type="ECO:0000313" key="3">
    <source>
        <dbReference type="Proteomes" id="UP000296374"/>
    </source>
</evidence>